<evidence type="ECO:0000313" key="2">
    <source>
        <dbReference type="EMBL" id="OPJ61393.1"/>
    </source>
</evidence>
<gene>
    <name evidence="2" type="ORF">CLORY_22590</name>
</gene>
<feature type="transmembrane region" description="Helical" evidence="1">
    <location>
        <begin position="150"/>
        <end position="167"/>
    </location>
</feature>
<dbReference type="AlphaFoldDB" id="A0A1V4INC4"/>
<dbReference type="STRING" id="1450648.CLORY_22590"/>
<dbReference type="PANTHER" id="PTHR38454">
    <property type="entry name" value="INTEGRAL MEMBRANE PROTEIN-RELATED"/>
    <property type="match status" value="1"/>
</dbReference>
<protein>
    <submittedName>
        <fullName evidence="2">Bacterial membrane protein YfhO</fullName>
    </submittedName>
</protein>
<comment type="caution">
    <text evidence="2">The sequence shown here is derived from an EMBL/GenBank/DDBJ whole genome shotgun (WGS) entry which is preliminary data.</text>
</comment>
<evidence type="ECO:0000256" key="1">
    <source>
        <dbReference type="SAM" id="Phobius"/>
    </source>
</evidence>
<feature type="transmembrane region" description="Helical" evidence="1">
    <location>
        <begin position="246"/>
        <end position="269"/>
    </location>
</feature>
<feature type="transmembrane region" description="Helical" evidence="1">
    <location>
        <begin position="309"/>
        <end position="327"/>
    </location>
</feature>
<feature type="transmembrane region" description="Helical" evidence="1">
    <location>
        <begin position="421"/>
        <end position="440"/>
    </location>
</feature>
<feature type="transmembrane region" description="Helical" evidence="1">
    <location>
        <begin position="367"/>
        <end position="386"/>
    </location>
</feature>
<keyword evidence="1" id="KW-0472">Membrane</keyword>
<feature type="transmembrane region" description="Helical" evidence="1">
    <location>
        <begin position="212"/>
        <end position="234"/>
    </location>
</feature>
<feature type="transmembrane region" description="Helical" evidence="1">
    <location>
        <begin position="393"/>
        <end position="415"/>
    </location>
</feature>
<accession>A0A1V4INC4</accession>
<sequence>MKSKSNLMKSTEKKLYLLYLLAFTGLFVFTALIVFLPFFLEKKSFIWISDGSDQHYTSLLYYSSYMRGILKNLFYNGKLVFPLWDFKIGQGSDIITTLSYYCIGDPLTFFAVFFPKSRIEMFYNFLVVFRIYLCGMSFSAYCFYLKKEKLPTLLGAFTYMFSGYTLVAIKHPFFVNPMIYFPLLLIGIEIILRRGKPYFFTFMVFISAISNFYFLFILTILSVLYAVLSFFLINDLEKNAKTLLKILFKGCLSYLLGIAMAAVFLLPIIEAMTKTYRYADSGNKLFLLYDWKYYIKLLLNFTGKAYGKAWSYLGFAATAIVAVPTLFMIKDKKFKPVKLAFIAAIFFLVIPAAGYVFNGFAYVTNRWVFALSFIVALIFTNVYPYMDRPIDKRILIGAFLWLDIAFAIDVLRMLKGNYVDILYIFPLLLTLQTYFTVSYLRDKLKAASIKYIFFALTIFCICANGFLLYDKHSWNLIRQYVNRGAYLNKVMDSPLKYISKIEDSDFYRTDTYSLSYNKRDQKREMSSNEAMLLDYRGLSTYFSLVNPNYSKFLNQLNVIGATTTYRVFDLDNRTALNELAAVKYSMQYRNSYYPQPYGYEKIKTVYDYNRPVDLYENKYALPLGYTYDSYVNIKSFEKLDTLDKQQLMLENAVLEDNASMDKVKEGSYSSEKIDIPIQKVYHSKIKPTYKNFHNKKVYSLKTVPDSEVYVVVKNVKLKDKKRFNIIAETDTVRKFAKIFDKADMYYFGRDDAVFNLGYTKDSLSKLMVYTDKKGKFTYEKISVFCLPMKNYSDKIGKLKENVLTDVKMTTNEVTGSINSTKAKLLCLSIPYSEGWKAAVDGKEVPIYKANLMYMAISVDKGKHVVELRYSTPGLVEGAKISAVSLIVFLFLSIFRFKINFGDREI</sequence>
<reference evidence="2 3" key="1">
    <citation type="submission" date="2017-03" db="EMBL/GenBank/DDBJ databases">
        <title>Genome sequence of Clostridium oryzae DSM 28571.</title>
        <authorList>
            <person name="Poehlein A."/>
            <person name="Daniel R."/>
        </authorList>
    </citation>
    <scope>NUCLEOTIDE SEQUENCE [LARGE SCALE GENOMIC DNA]</scope>
    <source>
        <strain evidence="2 3">DSM 28571</strain>
    </source>
</reference>
<dbReference type="PANTHER" id="PTHR38454:SF1">
    <property type="entry name" value="INTEGRAL MEMBRANE PROTEIN"/>
    <property type="match status" value="1"/>
</dbReference>
<keyword evidence="1" id="KW-0812">Transmembrane</keyword>
<feature type="transmembrane region" description="Helical" evidence="1">
    <location>
        <begin position="174"/>
        <end position="192"/>
    </location>
</feature>
<dbReference type="InterPro" id="IPR018580">
    <property type="entry name" value="Uncharacterised_YfhO"/>
</dbReference>
<keyword evidence="3" id="KW-1185">Reference proteome</keyword>
<dbReference type="Pfam" id="PF09586">
    <property type="entry name" value="YfhO"/>
    <property type="match status" value="1"/>
</dbReference>
<feature type="transmembrane region" description="Helical" evidence="1">
    <location>
        <begin position="16"/>
        <end position="40"/>
    </location>
</feature>
<feature type="transmembrane region" description="Helical" evidence="1">
    <location>
        <begin position="94"/>
        <end position="114"/>
    </location>
</feature>
<evidence type="ECO:0000313" key="3">
    <source>
        <dbReference type="Proteomes" id="UP000190080"/>
    </source>
</evidence>
<dbReference type="RefSeq" id="WP_169911600.1">
    <property type="nucleotide sequence ID" value="NZ_MZGV01000022.1"/>
</dbReference>
<name>A0A1V4INC4_9CLOT</name>
<proteinExistence type="predicted"/>
<dbReference type="Proteomes" id="UP000190080">
    <property type="component" value="Unassembled WGS sequence"/>
</dbReference>
<dbReference type="EMBL" id="MZGV01000022">
    <property type="protein sequence ID" value="OPJ61393.1"/>
    <property type="molecule type" value="Genomic_DNA"/>
</dbReference>
<feature type="transmembrane region" description="Helical" evidence="1">
    <location>
        <begin position="339"/>
        <end position="361"/>
    </location>
</feature>
<feature type="transmembrane region" description="Helical" evidence="1">
    <location>
        <begin position="452"/>
        <end position="469"/>
    </location>
</feature>
<feature type="transmembrane region" description="Helical" evidence="1">
    <location>
        <begin position="121"/>
        <end position="144"/>
    </location>
</feature>
<organism evidence="2 3">
    <name type="scientific">Clostridium oryzae</name>
    <dbReference type="NCBI Taxonomy" id="1450648"/>
    <lineage>
        <taxon>Bacteria</taxon>
        <taxon>Bacillati</taxon>
        <taxon>Bacillota</taxon>
        <taxon>Clostridia</taxon>
        <taxon>Eubacteriales</taxon>
        <taxon>Clostridiaceae</taxon>
        <taxon>Clostridium</taxon>
    </lineage>
</organism>
<keyword evidence="1" id="KW-1133">Transmembrane helix</keyword>